<dbReference type="GO" id="GO:0005634">
    <property type="term" value="C:nucleus"/>
    <property type="evidence" value="ECO:0007669"/>
    <property type="project" value="TreeGrafter"/>
</dbReference>
<organism evidence="2 3">
    <name type="scientific">Mizuhopecten yessoensis</name>
    <name type="common">Japanese scallop</name>
    <name type="synonym">Patinopecten yessoensis</name>
    <dbReference type="NCBI Taxonomy" id="6573"/>
    <lineage>
        <taxon>Eukaryota</taxon>
        <taxon>Metazoa</taxon>
        <taxon>Spiralia</taxon>
        <taxon>Lophotrochozoa</taxon>
        <taxon>Mollusca</taxon>
        <taxon>Bivalvia</taxon>
        <taxon>Autobranchia</taxon>
        <taxon>Pteriomorphia</taxon>
        <taxon>Pectinida</taxon>
        <taxon>Pectinoidea</taxon>
        <taxon>Pectinidae</taxon>
        <taxon>Mizuhopecten</taxon>
    </lineage>
</organism>
<dbReference type="GO" id="GO:0003677">
    <property type="term" value="F:DNA binding"/>
    <property type="evidence" value="ECO:0007669"/>
    <property type="project" value="TreeGrafter"/>
</dbReference>
<evidence type="ECO:0000313" key="3">
    <source>
        <dbReference type="Proteomes" id="UP000242188"/>
    </source>
</evidence>
<dbReference type="Proteomes" id="UP000242188">
    <property type="component" value="Unassembled WGS sequence"/>
</dbReference>
<dbReference type="Pfam" id="PF03184">
    <property type="entry name" value="DDE_1"/>
    <property type="match status" value="1"/>
</dbReference>
<dbReference type="PANTHER" id="PTHR19303:SF74">
    <property type="entry name" value="POGO TRANSPOSABLE ELEMENT WITH KRAB DOMAIN"/>
    <property type="match status" value="1"/>
</dbReference>
<dbReference type="InterPro" id="IPR050863">
    <property type="entry name" value="CenT-Element_Derived"/>
</dbReference>
<protein>
    <submittedName>
        <fullName evidence="2">Tigger transposable element-derived protein 1</fullName>
    </submittedName>
</protein>
<proteinExistence type="predicted"/>
<evidence type="ECO:0000259" key="1">
    <source>
        <dbReference type="Pfam" id="PF03184"/>
    </source>
</evidence>
<name>A0A210QGG8_MIZYE</name>
<dbReference type="PANTHER" id="PTHR19303">
    <property type="entry name" value="TRANSPOSON"/>
    <property type="match status" value="1"/>
</dbReference>
<dbReference type="EMBL" id="NEDP02003762">
    <property type="protein sequence ID" value="OWF47842.1"/>
    <property type="molecule type" value="Genomic_DNA"/>
</dbReference>
<reference evidence="2 3" key="1">
    <citation type="journal article" date="2017" name="Nat. Ecol. Evol.">
        <title>Scallop genome provides insights into evolution of bilaterian karyotype and development.</title>
        <authorList>
            <person name="Wang S."/>
            <person name="Zhang J."/>
            <person name="Jiao W."/>
            <person name="Li J."/>
            <person name="Xun X."/>
            <person name="Sun Y."/>
            <person name="Guo X."/>
            <person name="Huan P."/>
            <person name="Dong B."/>
            <person name="Zhang L."/>
            <person name="Hu X."/>
            <person name="Sun X."/>
            <person name="Wang J."/>
            <person name="Zhao C."/>
            <person name="Wang Y."/>
            <person name="Wang D."/>
            <person name="Huang X."/>
            <person name="Wang R."/>
            <person name="Lv J."/>
            <person name="Li Y."/>
            <person name="Zhang Z."/>
            <person name="Liu B."/>
            <person name="Lu W."/>
            <person name="Hui Y."/>
            <person name="Liang J."/>
            <person name="Zhou Z."/>
            <person name="Hou R."/>
            <person name="Li X."/>
            <person name="Liu Y."/>
            <person name="Li H."/>
            <person name="Ning X."/>
            <person name="Lin Y."/>
            <person name="Zhao L."/>
            <person name="Xing Q."/>
            <person name="Dou J."/>
            <person name="Li Y."/>
            <person name="Mao J."/>
            <person name="Guo H."/>
            <person name="Dou H."/>
            <person name="Li T."/>
            <person name="Mu C."/>
            <person name="Jiang W."/>
            <person name="Fu Q."/>
            <person name="Fu X."/>
            <person name="Miao Y."/>
            <person name="Liu J."/>
            <person name="Yu Q."/>
            <person name="Li R."/>
            <person name="Liao H."/>
            <person name="Li X."/>
            <person name="Kong Y."/>
            <person name="Jiang Z."/>
            <person name="Chourrout D."/>
            <person name="Li R."/>
            <person name="Bao Z."/>
        </authorList>
    </citation>
    <scope>NUCLEOTIDE SEQUENCE [LARGE SCALE GENOMIC DNA]</scope>
    <source>
        <strain evidence="2 3">PY_sf001</strain>
    </source>
</reference>
<sequence length="209" mass="22955">MLNPEVVSKYMDDLGSLLLKLGISGKPKQIWNCNETGRSFEHSPVRVIAEKSSRNVLGRTSNNRTNVTMTACINAAGQKMSPMLIVKGKTSVSVHGFNTEAAPPGSKWAWQENGWMNDKLGEQCFRDVFLKECGSARSQLLLLDEHSSHESFAILQLASENDVQIMCLPPHTTHILQPLDRTVFGPFSAEYNKACSAFITLSTNTASPG</sequence>
<dbReference type="InterPro" id="IPR004875">
    <property type="entry name" value="DDE_SF_endonuclease_dom"/>
</dbReference>
<dbReference type="OrthoDB" id="6273063at2759"/>
<evidence type="ECO:0000313" key="2">
    <source>
        <dbReference type="EMBL" id="OWF47842.1"/>
    </source>
</evidence>
<feature type="domain" description="DDE-1" evidence="1">
    <location>
        <begin position="67"/>
        <end position="199"/>
    </location>
</feature>
<accession>A0A210QGG8</accession>
<gene>
    <name evidence="2" type="ORF">KP79_PYT26145</name>
</gene>
<keyword evidence="3" id="KW-1185">Reference proteome</keyword>
<dbReference type="AlphaFoldDB" id="A0A210QGG8"/>
<comment type="caution">
    <text evidence="2">The sequence shown here is derived from an EMBL/GenBank/DDBJ whole genome shotgun (WGS) entry which is preliminary data.</text>
</comment>